<evidence type="ECO:0000313" key="3">
    <source>
        <dbReference type="Proteomes" id="UP000092555"/>
    </source>
</evidence>
<comment type="caution">
    <text evidence="2">The sequence shown here is derived from an EMBL/GenBank/DDBJ whole genome shotgun (WGS) entry which is preliminary data.</text>
</comment>
<feature type="chain" id="PRO_5008508824" evidence="1">
    <location>
        <begin position="19"/>
        <end position="136"/>
    </location>
</feature>
<protein>
    <submittedName>
        <fullName evidence="2">Uncharacterized protein</fullName>
    </submittedName>
</protein>
<name>A0A1A0HDI4_9ASCO</name>
<dbReference type="GeneID" id="30028745"/>
<sequence>MKICSTFALLALISASFALQGYFSIVTESDVQLRISVFLTSINGIIYSSQEKSMYGISDGIVKDKISKAFLTMNENGRLVLGRRDSRFLVDLSKGDQDGYLRHNDNEIFCLKKNDVFVSDSGCQDGLEVRIRFHQE</sequence>
<keyword evidence="3" id="KW-1185">Reference proteome</keyword>
<evidence type="ECO:0000313" key="2">
    <source>
        <dbReference type="EMBL" id="OBA22144.1"/>
    </source>
</evidence>
<keyword evidence="1" id="KW-0732">Signal</keyword>
<dbReference type="Proteomes" id="UP000092555">
    <property type="component" value="Unassembled WGS sequence"/>
</dbReference>
<dbReference type="AlphaFoldDB" id="A0A1A0HDI4"/>
<feature type="signal peptide" evidence="1">
    <location>
        <begin position="1"/>
        <end position="18"/>
    </location>
</feature>
<organism evidence="2 3">
    <name type="scientific">Metschnikowia bicuspidata var. bicuspidata NRRL YB-4993</name>
    <dbReference type="NCBI Taxonomy" id="869754"/>
    <lineage>
        <taxon>Eukaryota</taxon>
        <taxon>Fungi</taxon>
        <taxon>Dikarya</taxon>
        <taxon>Ascomycota</taxon>
        <taxon>Saccharomycotina</taxon>
        <taxon>Pichiomycetes</taxon>
        <taxon>Metschnikowiaceae</taxon>
        <taxon>Metschnikowia</taxon>
    </lineage>
</organism>
<dbReference type="RefSeq" id="XP_018712640.1">
    <property type="nucleotide sequence ID" value="XM_018855769.1"/>
</dbReference>
<gene>
    <name evidence="2" type="ORF">METBIDRAFT_31093</name>
</gene>
<evidence type="ECO:0000256" key="1">
    <source>
        <dbReference type="SAM" id="SignalP"/>
    </source>
</evidence>
<accession>A0A1A0HDI4</accession>
<reference evidence="2 3" key="1">
    <citation type="submission" date="2016-05" db="EMBL/GenBank/DDBJ databases">
        <title>Comparative genomics of biotechnologically important yeasts.</title>
        <authorList>
            <consortium name="DOE Joint Genome Institute"/>
            <person name="Riley R."/>
            <person name="Haridas S."/>
            <person name="Wolfe K.H."/>
            <person name="Lopes M.R."/>
            <person name="Hittinger C.T."/>
            <person name="Goker M."/>
            <person name="Salamov A."/>
            <person name="Wisecaver J."/>
            <person name="Long T.M."/>
            <person name="Aerts A.L."/>
            <person name="Barry K."/>
            <person name="Choi C."/>
            <person name="Clum A."/>
            <person name="Coughlan A.Y."/>
            <person name="Deshpande S."/>
            <person name="Douglass A.P."/>
            <person name="Hanson S.J."/>
            <person name="Klenk H.-P."/>
            <person name="LaButti K."/>
            <person name="Lapidus A."/>
            <person name="Lindquist E."/>
            <person name="Lipzen A."/>
            <person name="Meier-kolthoff J.P."/>
            <person name="Ohm R.A."/>
            <person name="Otillar R.P."/>
            <person name="Pangilinan J."/>
            <person name="Peng Y."/>
            <person name="Rokas A."/>
            <person name="Rosa C.A."/>
            <person name="Scheuner C."/>
            <person name="Sibirny A.A."/>
            <person name="Slot J.C."/>
            <person name="Stielow J.B."/>
            <person name="Sun H."/>
            <person name="Kurtzman C.P."/>
            <person name="Blackwell M."/>
            <person name="Grigoriev I.V."/>
            <person name="Jeffries T.W."/>
        </authorList>
    </citation>
    <scope>NUCLEOTIDE SEQUENCE [LARGE SCALE GENOMIC DNA]</scope>
    <source>
        <strain evidence="2 3">NRRL YB-4993</strain>
    </source>
</reference>
<proteinExistence type="predicted"/>
<dbReference type="EMBL" id="LXTC01000002">
    <property type="protein sequence ID" value="OBA22144.1"/>
    <property type="molecule type" value="Genomic_DNA"/>
</dbReference>